<proteinExistence type="predicted"/>
<dbReference type="SUPFAM" id="SSF88713">
    <property type="entry name" value="Glycoside hydrolase/deacetylase"/>
    <property type="match status" value="1"/>
</dbReference>
<evidence type="ECO:0000313" key="3">
    <source>
        <dbReference type="Proteomes" id="UP000199399"/>
    </source>
</evidence>
<dbReference type="OrthoDB" id="7658418at2"/>
<feature type="compositionally biased region" description="Basic and acidic residues" evidence="1">
    <location>
        <begin position="50"/>
        <end position="61"/>
    </location>
</feature>
<keyword evidence="3" id="KW-1185">Reference proteome</keyword>
<dbReference type="GO" id="GO:0005975">
    <property type="term" value="P:carbohydrate metabolic process"/>
    <property type="evidence" value="ECO:0007669"/>
    <property type="project" value="InterPro"/>
</dbReference>
<dbReference type="RefSeq" id="WP_093741303.1">
    <property type="nucleotide sequence ID" value="NZ_FNBP01000004.1"/>
</dbReference>
<gene>
    <name evidence="2" type="ORF">SAMN04489759_10438</name>
</gene>
<dbReference type="InterPro" id="IPR011330">
    <property type="entry name" value="Glyco_hydro/deAcase_b/a-brl"/>
</dbReference>
<feature type="region of interest" description="Disordered" evidence="1">
    <location>
        <begin position="36"/>
        <end position="80"/>
    </location>
</feature>
<name>A0A1G7QE26_9RHOB</name>
<dbReference type="STRING" id="218672.SAMN04489759_10438"/>
<dbReference type="AlphaFoldDB" id="A0A1G7QE26"/>
<dbReference type="CDD" id="cd10936">
    <property type="entry name" value="CE4_DAC2"/>
    <property type="match status" value="1"/>
</dbReference>
<feature type="region of interest" description="Disordered" evidence="1">
    <location>
        <begin position="196"/>
        <end position="280"/>
    </location>
</feature>
<dbReference type="Proteomes" id="UP000199399">
    <property type="component" value="Unassembled WGS sequence"/>
</dbReference>
<dbReference type="Gene3D" id="3.20.20.370">
    <property type="entry name" value="Glycoside hydrolase/deacetylase"/>
    <property type="match status" value="1"/>
</dbReference>
<protein>
    <submittedName>
        <fullName evidence="2">Uncharacterized conserved protein YibQ, putative polysaccharide deacetylase 2 family</fullName>
    </submittedName>
</protein>
<evidence type="ECO:0000313" key="2">
    <source>
        <dbReference type="EMBL" id="SDF96791.1"/>
    </source>
</evidence>
<dbReference type="Pfam" id="PF04748">
    <property type="entry name" value="Polysacc_deac_2"/>
    <property type="match status" value="1"/>
</dbReference>
<feature type="region of interest" description="Disordered" evidence="1">
    <location>
        <begin position="92"/>
        <end position="156"/>
    </location>
</feature>
<feature type="compositionally biased region" description="Low complexity" evidence="1">
    <location>
        <begin position="36"/>
        <end position="47"/>
    </location>
</feature>
<sequence>MARGFLSGLIWGGVASIGVVSAVSLMMPLPLPPQVGDAAPGSGPAPARIRLTDVAEQDRLPETPPASNRAVPRADAPEQDDLAAVDADAQTSAGLPETGGAEGLSTPADPVSDSPAQPGGEEPVLPNPQAVAPATPEPADELSISTEPAQPPAPEIAAVEGAFDAPAGMEAPMVVEDEAITLPAQEEVPEEIATSVAELEQPEVETSSGLTDDEEATAEVEVDVEADVDIEPAPETALRPPSEETLAEEGVSEEGGENPEATDAGPEAVTTGPTIGTPAISLTERDSGVVINRPGAAEVEEESTEVVTPDTPVDTRPVVTNSVPVEVADGKPLMGIVLIDDGSTVITGDAGLAALRSFPYPLSFAVDTSLPDLSERIATYRGAGFEVLAMVDLPEGAQPSDAETTFAATLDRIDGVVGVLEGTESGFQDSRAVADQVTDILQLSGLGLVTQDKGLNTMPKLARKDGVPADPVFRDFDSKGQTARVIRRFLDQAAFKAGQEGAVIMLGRLRPDTVSALLLWGLQDRANDVALVPISQVLLREE</sequence>
<evidence type="ECO:0000256" key="1">
    <source>
        <dbReference type="SAM" id="MobiDB-lite"/>
    </source>
</evidence>
<organism evidence="2 3">
    <name type="scientific">Sulfitobacter delicatus</name>
    <dbReference type="NCBI Taxonomy" id="218672"/>
    <lineage>
        <taxon>Bacteria</taxon>
        <taxon>Pseudomonadati</taxon>
        <taxon>Pseudomonadota</taxon>
        <taxon>Alphaproteobacteria</taxon>
        <taxon>Rhodobacterales</taxon>
        <taxon>Roseobacteraceae</taxon>
        <taxon>Sulfitobacter</taxon>
    </lineage>
</organism>
<reference evidence="3" key="1">
    <citation type="submission" date="2016-10" db="EMBL/GenBank/DDBJ databases">
        <authorList>
            <person name="Varghese N."/>
            <person name="Submissions S."/>
        </authorList>
    </citation>
    <scope>NUCLEOTIDE SEQUENCE [LARGE SCALE GENOMIC DNA]</scope>
    <source>
        <strain evidence="3">DSM 16477</strain>
    </source>
</reference>
<dbReference type="InterPro" id="IPR006837">
    <property type="entry name" value="Divergent_DAC"/>
</dbReference>
<accession>A0A1G7QE26</accession>
<dbReference type="EMBL" id="FNBP01000004">
    <property type="protein sequence ID" value="SDF96791.1"/>
    <property type="molecule type" value="Genomic_DNA"/>
</dbReference>
<feature type="compositionally biased region" description="Acidic residues" evidence="1">
    <location>
        <begin position="211"/>
        <end position="232"/>
    </location>
</feature>
<feature type="compositionally biased region" description="Acidic residues" evidence="1">
    <location>
        <begin position="245"/>
        <end position="257"/>
    </location>
</feature>